<accession>A0A239A605</accession>
<dbReference type="RefSeq" id="WP_089371972.1">
    <property type="nucleotide sequence ID" value="NZ_BMEP01000007.1"/>
</dbReference>
<dbReference type="OrthoDB" id="1496170at2"/>
<reference evidence="2 3" key="1">
    <citation type="submission" date="2017-06" db="EMBL/GenBank/DDBJ databases">
        <authorList>
            <person name="Kim H.J."/>
            <person name="Triplett B.A."/>
        </authorList>
    </citation>
    <scope>NUCLEOTIDE SEQUENCE [LARGE SCALE GENOMIC DNA]</scope>
    <source>
        <strain evidence="2 3">DSM 25597</strain>
    </source>
</reference>
<evidence type="ECO:0000256" key="1">
    <source>
        <dbReference type="SAM" id="SignalP"/>
    </source>
</evidence>
<evidence type="ECO:0000313" key="3">
    <source>
        <dbReference type="Proteomes" id="UP000198379"/>
    </source>
</evidence>
<dbReference type="EMBL" id="FZNY01000004">
    <property type="protein sequence ID" value="SNR90741.1"/>
    <property type="molecule type" value="Genomic_DNA"/>
</dbReference>
<dbReference type="AlphaFoldDB" id="A0A239A605"/>
<sequence length="148" mass="17072">MKYTLLIIFCCLPYFSFAQSSTNDTIVTAKTSFKGRHCRGTHGLCNMDANVKEADLNTTITYDHINNTILLLINRPMLNEEEEFLILRENLQDNTPSTELYYLMDDDFIIPNTIAQQLQIGREDIIIHKGLYPLTIFDDTITISFKLQ</sequence>
<dbReference type="Proteomes" id="UP000198379">
    <property type="component" value="Unassembled WGS sequence"/>
</dbReference>
<keyword evidence="3" id="KW-1185">Reference proteome</keyword>
<organism evidence="2 3">
    <name type="scientific">Dokdonia pacifica</name>
    <dbReference type="NCBI Taxonomy" id="1627892"/>
    <lineage>
        <taxon>Bacteria</taxon>
        <taxon>Pseudomonadati</taxon>
        <taxon>Bacteroidota</taxon>
        <taxon>Flavobacteriia</taxon>
        <taxon>Flavobacteriales</taxon>
        <taxon>Flavobacteriaceae</taxon>
        <taxon>Dokdonia</taxon>
    </lineage>
</organism>
<gene>
    <name evidence="2" type="ORF">SAMN06265376_104159</name>
</gene>
<protein>
    <submittedName>
        <fullName evidence="2">Uncharacterized protein</fullName>
    </submittedName>
</protein>
<feature type="signal peptide" evidence="1">
    <location>
        <begin position="1"/>
        <end position="18"/>
    </location>
</feature>
<feature type="chain" id="PRO_5013371494" evidence="1">
    <location>
        <begin position="19"/>
        <end position="148"/>
    </location>
</feature>
<evidence type="ECO:0000313" key="2">
    <source>
        <dbReference type="EMBL" id="SNR90741.1"/>
    </source>
</evidence>
<keyword evidence="1" id="KW-0732">Signal</keyword>
<name>A0A239A605_9FLAO</name>
<proteinExistence type="predicted"/>